<dbReference type="InterPro" id="IPR002327">
    <property type="entry name" value="Cyt_c_1A/1B"/>
</dbReference>
<dbReference type="PANTHER" id="PTHR11961">
    <property type="entry name" value="CYTOCHROME C"/>
    <property type="match status" value="1"/>
</dbReference>
<dbReference type="Gene3D" id="1.10.760.10">
    <property type="entry name" value="Cytochrome c-like domain"/>
    <property type="match status" value="1"/>
</dbReference>
<gene>
    <name evidence="9" type="ORF">BA177_08745</name>
</gene>
<dbReference type="AlphaFoldDB" id="A0A193LFJ4"/>
<evidence type="ECO:0000256" key="1">
    <source>
        <dbReference type="ARBA" id="ARBA00022448"/>
    </source>
</evidence>
<feature type="signal peptide" evidence="7">
    <location>
        <begin position="1"/>
        <end position="25"/>
    </location>
</feature>
<keyword evidence="7" id="KW-0732">Signal</keyword>
<keyword evidence="4" id="KW-0249">Electron transport</keyword>
<evidence type="ECO:0000313" key="9">
    <source>
        <dbReference type="EMBL" id="ANO51277.1"/>
    </source>
</evidence>
<keyword evidence="2 6" id="KW-0349">Heme</keyword>
<evidence type="ECO:0000256" key="7">
    <source>
        <dbReference type="SAM" id="SignalP"/>
    </source>
</evidence>
<evidence type="ECO:0000256" key="6">
    <source>
        <dbReference type="PROSITE-ProRule" id="PRU00433"/>
    </source>
</evidence>
<organism evidence="9 10">
    <name type="scientific">Woeseia oceani</name>
    <dbReference type="NCBI Taxonomy" id="1548547"/>
    <lineage>
        <taxon>Bacteria</taxon>
        <taxon>Pseudomonadati</taxon>
        <taxon>Pseudomonadota</taxon>
        <taxon>Gammaproteobacteria</taxon>
        <taxon>Woeseiales</taxon>
        <taxon>Woeseiaceae</taxon>
        <taxon>Woeseia</taxon>
    </lineage>
</organism>
<keyword evidence="3 6" id="KW-0479">Metal-binding</keyword>
<reference evidence="9 10" key="1">
    <citation type="submission" date="2016-06" db="EMBL/GenBank/DDBJ databases">
        <title>Complete genome sequence of a deep-branching marine Gamma Proteobacterium Woeseia oceani type strain XK5.</title>
        <authorList>
            <person name="Mu D."/>
            <person name="Du Z."/>
        </authorList>
    </citation>
    <scope>NUCLEOTIDE SEQUENCE [LARGE SCALE GENOMIC DNA]</scope>
    <source>
        <strain evidence="9 10">XK5</strain>
    </source>
</reference>
<dbReference type="PROSITE" id="PS51257">
    <property type="entry name" value="PROKAR_LIPOPROTEIN"/>
    <property type="match status" value="1"/>
</dbReference>
<evidence type="ECO:0000313" key="10">
    <source>
        <dbReference type="Proteomes" id="UP000092695"/>
    </source>
</evidence>
<dbReference type="KEGG" id="woc:BA177_08745"/>
<evidence type="ECO:0000256" key="3">
    <source>
        <dbReference type="ARBA" id="ARBA00022723"/>
    </source>
</evidence>
<evidence type="ECO:0000256" key="5">
    <source>
        <dbReference type="ARBA" id="ARBA00023004"/>
    </source>
</evidence>
<evidence type="ECO:0000259" key="8">
    <source>
        <dbReference type="PROSITE" id="PS51007"/>
    </source>
</evidence>
<feature type="chain" id="PRO_5008260171" description="Cytochrome c domain-containing protein" evidence="7">
    <location>
        <begin position="26"/>
        <end position="171"/>
    </location>
</feature>
<protein>
    <recommendedName>
        <fullName evidence="8">Cytochrome c domain-containing protein</fullName>
    </recommendedName>
</protein>
<evidence type="ECO:0000256" key="4">
    <source>
        <dbReference type="ARBA" id="ARBA00022982"/>
    </source>
</evidence>
<dbReference type="GO" id="GO:0020037">
    <property type="term" value="F:heme binding"/>
    <property type="evidence" value="ECO:0007669"/>
    <property type="project" value="InterPro"/>
</dbReference>
<proteinExistence type="predicted"/>
<name>A0A193LFJ4_9GAMM</name>
<keyword evidence="1" id="KW-0813">Transport</keyword>
<dbReference type="Proteomes" id="UP000092695">
    <property type="component" value="Chromosome"/>
</dbReference>
<dbReference type="GO" id="GO:0009055">
    <property type="term" value="F:electron transfer activity"/>
    <property type="evidence" value="ECO:0007669"/>
    <property type="project" value="InterPro"/>
</dbReference>
<dbReference type="GO" id="GO:0046872">
    <property type="term" value="F:metal ion binding"/>
    <property type="evidence" value="ECO:0007669"/>
    <property type="project" value="UniProtKB-KW"/>
</dbReference>
<dbReference type="OrthoDB" id="337830at2"/>
<dbReference type="InterPro" id="IPR009056">
    <property type="entry name" value="Cyt_c-like_dom"/>
</dbReference>
<dbReference type="InterPro" id="IPR036909">
    <property type="entry name" value="Cyt_c-like_dom_sf"/>
</dbReference>
<dbReference type="EMBL" id="CP016268">
    <property type="protein sequence ID" value="ANO51277.1"/>
    <property type="molecule type" value="Genomic_DNA"/>
</dbReference>
<dbReference type="RefSeq" id="WP_068615473.1">
    <property type="nucleotide sequence ID" value="NZ_CP016268.1"/>
</dbReference>
<keyword evidence="10" id="KW-1185">Reference proteome</keyword>
<dbReference type="PRINTS" id="PR00604">
    <property type="entry name" value="CYTCHRMECIAB"/>
</dbReference>
<dbReference type="SUPFAM" id="SSF46626">
    <property type="entry name" value="Cytochrome c"/>
    <property type="match status" value="1"/>
</dbReference>
<evidence type="ECO:0000256" key="2">
    <source>
        <dbReference type="ARBA" id="ARBA00022617"/>
    </source>
</evidence>
<dbReference type="PROSITE" id="PS51007">
    <property type="entry name" value="CYTC"/>
    <property type="match status" value="1"/>
</dbReference>
<sequence>MSYYRVGLRRLCRALIVVASGLFLAACEPRASDAGPPALTAMTLGIQDPRPVSEYLSAPEYANASPELGDRLLMLCASCHSFDPDRGHMLGPNLYGLFGRRAGSLEDFGYTRALSTAEFVWTPRALDAWLTYPSQFLPGNAMAFGGIKDPDDRNALIASLLRRTSAATENN</sequence>
<feature type="domain" description="Cytochrome c" evidence="8">
    <location>
        <begin position="64"/>
        <end position="164"/>
    </location>
</feature>
<accession>A0A193LFJ4</accession>
<keyword evidence="5 6" id="KW-0408">Iron</keyword>
<dbReference type="STRING" id="1548547.BA177_08745"/>